<protein>
    <recommendedName>
        <fullName evidence="12">NADPH--hemoprotein reductase</fullName>
        <ecNumber evidence="12">1.6.2.4</ecNumber>
    </recommendedName>
</protein>
<dbReference type="Proteomes" id="UP000285624">
    <property type="component" value="Unassembled WGS sequence"/>
</dbReference>
<comment type="cofactor">
    <cofactor evidence="2">
        <name>FAD</name>
        <dbReference type="ChEBI" id="CHEBI:57692"/>
    </cofactor>
</comment>
<dbReference type="GO" id="GO:0010181">
    <property type="term" value="F:FMN binding"/>
    <property type="evidence" value="ECO:0007669"/>
    <property type="project" value="InterPro"/>
</dbReference>
<evidence type="ECO:0000256" key="9">
    <source>
        <dbReference type="ARBA" id="ARBA00022989"/>
    </source>
</evidence>
<dbReference type="InterPro" id="IPR001433">
    <property type="entry name" value="OxRdtase_FAD/NAD-bd"/>
</dbReference>
<dbReference type="FunFam" id="1.20.990.10:FF:000001">
    <property type="entry name" value="NADPH--cytochrome P450 reductase"/>
    <property type="match status" value="1"/>
</dbReference>
<dbReference type="Gene3D" id="3.40.50.80">
    <property type="entry name" value="Nucleotide-binding domain of ferredoxin-NADP reductase (FNR) module"/>
    <property type="match status" value="1"/>
</dbReference>
<dbReference type="Proteomes" id="UP000285883">
    <property type="component" value="Unassembled WGS sequence"/>
</dbReference>
<evidence type="ECO:0000256" key="1">
    <source>
        <dbReference type="ARBA" id="ARBA00001917"/>
    </source>
</evidence>
<comment type="cofactor">
    <cofactor evidence="1">
        <name>FMN</name>
        <dbReference type="ChEBI" id="CHEBI:58210"/>
    </cofactor>
</comment>
<dbReference type="Gene3D" id="1.20.990.10">
    <property type="entry name" value="NADPH-cytochrome p450 Reductase, Chain A, domain 3"/>
    <property type="match status" value="1"/>
</dbReference>
<reference evidence="20 21" key="2">
    <citation type="submission" date="2018-07" db="EMBL/GenBank/DDBJ databases">
        <title>Genome sequencing of oomycete isolates from Chile give support for New Zealand origin for Phytophthora kernoviae and make available the first Nothophytophthora sp. genome.</title>
        <authorList>
            <person name="Studholme D.J."/>
            <person name="Sanfuentes E."/>
            <person name="Panda P."/>
            <person name="Hill R."/>
            <person name="Sambles C."/>
            <person name="Grant M."/>
            <person name="Williams N.M."/>
            <person name="Mcdougal R.L."/>
        </authorList>
    </citation>
    <scope>NUCLEOTIDE SEQUENCE [LARGE SCALE GENOMIC DNA]</scope>
    <source>
        <strain evidence="18">Chile2</strain>
        <strain evidence="19">Chile4</strain>
    </source>
</reference>
<reference evidence="17" key="1">
    <citation type="journal article" date="2015" name="Genom Data">
        <title>Genome sequences of six Phytophthora species associated with forests in New Zealand.</title>
        <authorList>
            <person name="Studholme D.J."/>
            <person name="McDougal R.L."/>
            <person name="Sambles C."/>
            <person name="Hansen E."/>
            <person name="Hardy G."/>
            <person name="Grant M."/>
            <person name="Ganley R.J."/>
            <person name="Williams N.M."/>
        </authorList>
    </citation>
    <scope>NUCLEOTIDE SEQUENCE</scope>
    <source>
        <strain evidence="17">NZFS 3630</strain>
    </source>
</reference>
<keyword evidence="9 14" id="KW-1133">Transmembrane helix</keyword>
<keyword evidence="5 14" id="KW-0812">Transmembrane</keyword>
<dbReference type="AlphaFoldDB" id="A0A3R7FWA8"/>
<evidence type="ECO:0000313" key="19">
    <source>
        <dbReference type="EMBL" id="RLN83110.1"/>
    </source>
</evidence>
<evidence type="ECO:0000313" key="20">
    <source>
        <dbReference type="Proteomes" id="UP000285624"/>
    </source>
</evidence>
<keyword evidence="3" id="KW-0285">Flavoprotein</keyword>
<dbReference type="Pfam" id="PF00667">
    <property type="entry name" value="FAD_binding_1"/>
    <property type="match status" value="1"/>
</dbReference>
<dbReference type="InterPro" id="IPR023173">
    <property type="entry name" value="NADPH_Cyt_P450_Rdtase_alpha"/>
</dbReference>
<evidence type="ECO:0000256" key="6">
    <source>
        <dbReference type="ARBA" id="ARBA00022824"/>
    </source>
</evidence>
<dbReference type="PANTHER" id="PTHR19384:SF17">
    <property type="entry name" value="NADPH--CYTOCHROME P450 REDUCTASE"/>
    <property type="match status" value="1"/>
</dbReference>
<feature type="region of interest" description="Disordered" evidence="13">
    <location>
        <begin position="544"/>
        <end position="570"/>
    </location>
</feature>
<dbReference type="PROSITE" id="PS51384">
    <property type="entry name" value="FAD_FR"/>
    <property type="match status" value="1"/>
</dbReference>
<dbReference type="SUPFAM" id="SSF63380">
    <property type="entry name" value="Riboflavin synthase domain-like"/>
    <property type="match status" value="1"/>
</dbReference>
<evidence type="ECO:0000259" key="15">
    <source>
        <dbReference type="PROSITE" id="PS50902"/>
    </source>
</evidence>
<organism evidence="18 21">
    <name type="scientific">Phytophthora kernoviae</name>
    <dbReference type="NCBI Taxonomy" id="325452"/>
    <lineage>
        <taxon>Eukaryota</taxon>
        <taxon>Sar</taxon>
        <taxon>Stramenopiles</taxon>
        <taxon>Oomycota</taxon>
        <taxon>Peronosporomycetes</taxon>
        <taxon>Peronosporales</taxon>
        <taxon>Peronosporaceae</taxon>
        <taxon>Phytophthora</taxon>
    </lineage>
</organism>
<dbReference type="InterPro" id="IPR001709">
    <property type="entry name" value="Flavoprot_Pyr_Nucl_cyt_Rdtase"/>
</dbReference>
<evidence type="ECO:0000256" key="2">
    <source>
        <dbReference type="ARBA" id="ARBA00001974"/>
    </source>
</evidence>
<dbReference type="EMBL" id="MBDN02000040">
    <property type="protein sequence ID" value="RLN83110.1"/>
    <property type="molecule type" value="Genomic_DNA"/>
</dbReference>
<evidence type="ECO:0000313" key="17">
    <source>
        <dbReference type="EMBL" id="KAG2532309.1"/>
    </source>
</evidence>
<dbReference type="EC" id="1.6.2.4" evidence="12"/>
<dbReference type="InterPro" id="IPR001094">
    <property type="entry name" value="Flavdoxin-like"/>
</dbReference>
<proteinExistence type="predicted"/>
<evidence type="ECO:0000256" key="4">
    <source>
        <dbReference type="ARBA" id="ARBA00022643"/>
    </source>
</evidence>
<keyword evidence="6" id="KW-0256">Endoplasmic reticulum</keyword>
<dbReference type="PIRSF" id="PIRSF000208">
    <property type="entry name" value="P450R"/>
    <property type="match status" value="1"/>
</dbReference>
<dbReference type="SUPFAM" id="SSF52343">
    <property type="entry name" value="Ferredoxin reductase-like, C-terminal NADP-linked domain"/>
    <property type="match status" value="1"/>
</dbReference>
<dbReference type="Proteomes" id="UP000792063">
    <property type="component" value="Unassembled WGS sequence"/>
</dbReference>
<evidence type="ECO:0000313" key="21">
    <source>
        <dbReference type="Proteomes" id="UP000285883"/>
    </source>
</evidence>
<dbReference type="PRINTS" id="PR00371">
    <property type="entry name" value="FPNCR"/>
</dbReference>
<dbReference type="InterPro" id="IPR003097">
    <property type="entry name" value="CysJ-like_FAD-binding"/>
</dbReference>
<reference evidence="17" key="3">
    <citation type="submission" date="2020-06" db="EMBL/GenBank/DDBJ databases">
        <authorList>
            <person name="Studholme D.J."/>
        </authorList>
    </citation>
    <scope>NUCLEOTIDE SEQUENCE</scope>
    <source>
        <strain evidence="17">NZFS 3630</strain>
    </source>
</reference>
<evidence type="ECO:0000256" key="13">
    <source>
        <dbReference type="SAM" id="MobiDB-lite"/>
    </source>
</evidence>
<feature type="region of interest" description="Disordered" evidence="13">
    <location>
        <begin position="86"/>
        <end position="109"/>
    </location>
</feature>
<evidence type="ECO:0000256" key="3">
    <source>
        <dbReference type="ARBA" id="ARBA00022630"/>
    </source>
</evidence>
<keyword evidence="8" id="KW-0521">NADP</keyword>
<evidence type="ECO:0000259" key="16">
    <source>
        <dbReference type="PROSITE" id="PS51384"/>
    </source>
</evidence>
<evidence type="ECO:0000256" key="11">
    <source>
        <dbReference type="ARBA" id="ARBA00023136"/>
    </source>
</evidence>
<dbReference type="EMBL" id="JPWU03000012">
    <property type="protein sequence ID" value="KAG2532309.1"/>
    <property type="molecule type" value="Genomic_DNA"/>
</dbReference>
<dbReference type="PRINTS" id="PR00369">
    <property type="entry name" value="FLAVODOXIN"/>
</dbReference>
<keyword evidence="7" id="KW-0274">FAD</keyword>
<name>A0A3R7FWA8_9STRA</name>
<dbReference type="GO" id="GO:0003958">
    <property type="term" value="F:NADPH-hemoprotein reductase activity"/>
    <property type="evidence" value="ECO:0007669"/>
    <property type="project" value="UniProtKB-EC"/>
</dbReference>
<dbReference type="InterPro" id="IPR039261">
    <property type="entry name" value="FNR_nucleotide-bd"/>
</dbReference>
<dbReference type="FunFam" id="3.40.50.80:FF:000001">
    <property type="entry name" value="NADPH--cytochrome P450 reductase 1"/>
    <property type="match status" value="1"/>
</dbReference>
<dbReference type="Gene3D" id="2.40.30.10">
    <property type="entry name" value="Translation factors"/>
    <property type="match status" value="1"/>
</dbReference>
<feature type="domain" description="FAD-binding FR-type" evidence="16">
    <location>
        <begin position="327"/>
        <end position="585"/>
    </location>
</feature>
<dbReference type="Pfam" id="PF00175">
    <property type="entry name" value="NAD_binding_1"/>
    <property type="match status" value="1"/>
</dbReference>
<dbReference type="InterPro" id="IPR017938">
    <property type="entry name" value="Riboflavin_synthase-like_b-brl"/>
</dbReference>
<evidence type="ECO:0000256" key="14">
    <source>
        <dbReference type="SAM" id="Phobius"/>
    </source>
</evidence>
<feature type="transmembrane region" description="Helical" evidence="14">
    <location>
        <begin position="44"/>
        <end position="62"/>
    </location>
</feature>
<evidence type="ECO:0000256" key="7">
    <source>
        <dbReference type="ARBA" id="ARBA00022827"/>
    </source>
</evidence>
<dbReference type="STRING" id="325452.A0A3R7FWA8"/>
<evidence type="ECO:0000256" key="12">
    <source>
        <dbReference type="ARBA" id="ARBA00023797"/>
    </source>
</evidence>
<dbReference type="PROSITE" id="PS50902">
    <property type="entry name" value="FLAVODOXIN_LIKE"/>
    <property type="match status" value="1"/>
</dbReference>
<sequence length="741" mass="83566">MNNVCLGHIWVMSDYDNCIVTQHPGSIRHVSEAQVKVPALMTDAYVVMGSLLAVLATAVLFLREPKPKKDKLAEEMMRIGEQMKMYKEAAEPRSSTRRRPSIEESPEFPGGRVAILFGSQTGTAEGFAEVLKKEGRKAGFQTHALDLEDYEASKKLPDEKLVVFVMATYGEGDPTDNSVDFIEYLKDKEDVLGENGLKGVGYTVFGLGNTQYEHYNKIGRIVDKLMEKYGAHRVFHYGEGDDDASLDEDFDDWKEPLWKELRKQFITGVDEVVEENGGLVGKEGDETMLSPPEYEYECVEIRTSEAEKMLAKGAKNMRMKASTKHFFTAKSAKVVVNRELRPSTEGGSTVHVELDLRDTEVTYQTADNLAVLPENETSVVERLALRMGYDLDQWVSIEAVDPEGELPFPSPCTIGEILTRYLAINSGPRKGPLKQLAFFASNSEERAELVRLSSKEGKDQYQSWVLDEERSFVDVLAHFRSVQVPVQALLYVVPFLLPRYYTISSSSLVNPQRVHATVSLIENAKSDGRVFRGVCSNYLGRLQPLNGHKGDKKKRDSRPGEQGTKKPREWPSARIFMRASTFRLPQNPLTPIILIGPGTGIAPMRAFLHERAKQQENGVEVGKSIMYFGCRRHDEDFIYKEELDGFQESGVLSELHLAFSREQEKKVYVQHLLLNNGQTTWELIRDHDAYIYVCGATSMGNDVNKVLHEIIETFGGHSSEEALALLKKLQDSHRYIQELWA</sequence>
<evidence type="ECO:0000256" key="10">
    <source>
        <dbReference type="ARBA" id="ARBA00023002"/>
    </source>
</evidence>
<dbReference type="EMBL" id="MAYM02002258">
    <property type="protein sequence ID" value="RLN02092.1"/>
    <property type="molecule type" value="Genomic_DNA"/>
</dbReference>
<dbReference type="InterPro" id="IPR008254">
    <property type="entry name" value="Flavodoxin/NO_synth"/>
</dbReference>
<dbReference type="InterPro" id="IPR017927">
    <property type="entry name" value="FAD-bd_FR_type"/>
</dbReference>
<keyword evidence="11 14" id="KW-0472">Membrane</keyword>
<dbReference type="SUPFAM" id="SSF52218">
    <property type="entry name" value="Flavoproteins"/>
    <property type="match status" value="1"/>
</dbReference>
<keyword evidence="4" id="KW-0288">FMN</keyword>
<feature type="compositionally biased region" description="Basic and acidic residues" evidence="13">
    <location>
        <begin position="553"/>
        <end position="570"/>
    </location>
</feature>
<dbReference type="PANTHER" id="PTHR19384">
    <property type="entry name" value="NITRIC OXIDE SYNTHASE-RELATED"/>
    <property type="match status" value="1"/>
</dbReference>
<dbReference type="InterPro" id="IPR029039">
    <property type="entry name" value="Flavoprotein-like_sf"/>
</dbReference>
<dbReference type="Gene3D" id="3.40.50.360">
    <property type="match status" value="1"/>
</dbReference>
<comment type="caution">
    <text evidence="18">The sequence shown here is derived from an EMBL/GenBank/DDBJ whole genome shotgun (WGS) entry which is preliminary data.</text>
</comment>
<keyword evidence="20" id="KW-1185">Reference proteome</keyword>
<evidence type="ECO:0000256" key="8">
    <source>
        <dbReference type="ARBA" id="ARBA00022857"/>
    </source>
</evidence>
<dbReference type="Pfam" id="PF00258">
    <property type="entry name" value="Flavodoxin_1"/>
    <property type="match status" value="1"/>
</dbReference>
<feature type="domain" description="Flavodoxin-like" evidence="15">
    <location>
        <begin position="113"/>
        <end position="258"/>
    </location>
</feature>
<evidence type="ECO:0000313" key="18">
    <source>
        <dbReference type="EMBL" id="RLN02092.1"/>
    </source>
</evidence>
<keyword evidence="10" id="KW-0560">Oxidoreductase</keyword>
<evidence type="ECO:0000256" key="5">
    <source>
        <dbReference type="ARBA" id="ARBA00022692"/>
    </source>
</evidence>
<dbReference type="InterPro" id="IPR023208">
    <property type="entry name" value="P450R"/>
</dbReference>
<gene>
    <name evidence="18" type="ORF">BBI17_002231</name>
    <name evidence="19" type="ORF">BBO99_00002406</name>
    <name evidence="17" type="ORF">JM18_000675</name>
</gene>
<dbReference type="GO" id="GO:0050660">
    <property type="term" value="F:flavin adenine dinucleotide binding"/>
    <property type="evidence" value="ECO:0007669"/>
    <property type="project" value="TreeGrafter"/>
</dbReference>
<dbReference type="GO" id="GO:0005829">
    <property type="term" value="C:cytosol"/>
    <property type="evidence" value="ECO:0007669"/>
    <property type="project" value="TreeGrafter"/>
</dbReference>
<dbReference type="FunFam" id="2.40.30.10:FF:000155">
    <property type="entry name" value="NADPH--cytochrome P450 reductase"/>
    <property type="match status" value="1"/>
</dbReference>
<accession>A0A3R7FWA8</accession>